<proteinExistence type="predicted"/>
<gene>
    <name evidence="2" type="ORF">NP233_g6213</name>
</gene>
<dbReference type="AlphaFoldDB" id="A0AAD5VU73"/>
<sequence>MVYDAHTIRARLLRQTNYVARPEFASSVGWSSTSGIDVLVDACLLNNETSIPFAPASCTVIGEVLDKNLYMSPIGNYNPQYGMALADAKYQLTICCPQVDPVFRADWFTAIDMLRKLQSAIGKTQQHRYLIRDDTPPSLRLSTPVFERMDPGQDISTDSGFNTADWPVPVEHEQALSVVSTTHVALPLAAYDENEKFIQPERVQGVIRRALVEVTFTLRHYLMGKEPERYDCFSGRIEQIVVIRPPGPPLPSPFRNFTRRGPWRPTENAPILEASTSKTIKRVTGNEPRTHTAVGGQSESAYLVGDPHPYTDLRPISAMVDPGISTSRAADSHSSIISSSTGGMLNPLKRNARGEHKWPDDTGRMGGPLESGEVSDTETLHGDNSPPPEERPRKRTRASEKGKGKAV</sequence>
<comment type="caution">
    <text evidence="2">The sequence shown here is derived from an EMBL/GenBank/DDBJ whole genome shotgun (WGS) entry which is preliminary data.</text>
</comment>
<feature type="compositionally biased region" description="Basic and acidic residues" evidence="1">
    <location>
        <begin position="352"/>
        <end position="363"/>
    </location>
</feature>
<keyword evidence="3" id="KW-1185">Reference proteome</keyword>
<accession>A0AAD5VU73</accession>
<reference evidence="2" key="1">
    <citation type="submission" date="2022-07" db="EMBL/GenBank/DDBJ databases">
        <title>Genome Sequence of Leucocoprinus birnbaumii.</title>
        <authorList>
            <person name="Buettner E."/>
        </authorList>
    </citation>
    <scope>NUCLEOTIDE SEQUENCE</scope>
    <source>
        <strain evidence="2">VT141</strain>
    </source>
</reference>
<feature type="compositionally biased region" description="Basic and acidic residues" evidence="1">
    <location>
        <begin position="388"/>
        <end position="407"/>
    </location>
</feature>
<evidence type="ECO:0000313" key="2">
    <source>
        <dbReference type="EMBL" id="KAJ3567673.1"/>
    </source>
</evidence>
<feature type="region of interest" description="Disordered" evidence="1">
    <location>
        <begin position="324"/>
        <end position="407"/>
    </location>
</feature>
<evidence type="ECO:0000256" key="1">
    <source>
        <dbReference type="SAM" id="MobiDB-lite"/>
    </source>
</evidence>
<organism evidence="2 3">
    <name type="scientific">Leucocoprinus birnbaumii</name>
    <dbReference type="NCBI Taxonomy" id="56174"/>
    <lineage>
        <taxon>Eukaryota</taxon>
        <taxon>Fungi</taxon>
        <taxon>Dikarya</taxon>
        <taxon>Basidiomycota</taxon>
        <taxon>Agaricomycotina</taxon>
        <taxon>Agaricomycetes</taxon>
        <taxon>Agaricomycetidae</taxon>
        <taxon>Agaricales</taxon>
        <taxon>Agaricineae</taxon>
        <taxon>Agaricaceae</taxon>
        <taxon>Leucocoprinus</taxon>
    </lineage>
</organism>
<dbReference type="Proteomes" id="UP001213000">
    <property type="component" value="Unassembled WGS sequence"/>
</dbReference>
<name>A0AAD5VU73_9AGAR</name>
<evidence type="ECO:0000313" key="3">
    <source>
        <dbReference type="Proteomes" id="UP001213000"/>
    </source>
</evidence>
<protein>
    <submittedName>
        <fullName evidence="2">Uncharacterized protein</fullName>
    </submittedName>
</protein>
<dbReference type="EMBL" id="JANIEX010000396">
    <property type="protein sequence ID" value="KAJ3567673.1"/>
    <property type="molecule type" value="Genomic_DNA"/>
</dbReference>